<evidence type="ECO:0000313" key="2">
    <source>
        <dbReference type="Proteomes" id="UP000828390"/>
    </source>
</evidence>
<dbReference type="EMBL" id="JAIWYP010000003">
    <property type="protein sequence ID" value="KAH3852195.1"/>
    <property type="molecule type" value="Genomic_DNA"/>
</dbReference>
<reference evidence="1" key="1">
    <citation type="journal article" date="2019" name="bioRxiv">
        <title>The Genome of the Zebra Mussel, Dreissena polymorpha: A Resource for Invasive Species Research.</title>
        <authorList>
            <person name="McCartney M.A."/>
            <person name="Auch B."/>
            <person name="Kono T."/>
            <person name="Mallez S."/>
            <person name="Zhang Y."/>
            <person name="Obille A."/>
            <person name="Becker A."/>
            <person name="Abrahante J.E."/>
            <person name="Garbe J."/>
            <person name="Badalamenti J.P."/>
            <person name="Herman A."/>
            <person name="Mangelson H."/>
            <person name="Liachko I."/>
            <person name="Sullivan S."/>
            <person name="Sone E.D."/>
            <person name="Koren S."/>
            <person name="Silverstein K.A.T."/>
            <person name="Beckman K.B."/>
            <person name="Gohl D.M."/>
        </authorList>
    </citation>
    <scope>NUCLEOTIDE SEQUENCE</scope>
    <source>
        <strain evidence="1">Duluth1</strain>
        <tissue evidence="1">Whole animal</tissue>
    </source>
</reference>
<sequence>MSLQEAFNATEIASLAIIQLQMCDNYTPCGGSIHGSSSWKNQTFVSDSIFARKECCEKCSCDVTSCAVKGTCCPDILDKVNMADMNFLSCEATQMRKGWPGRENLYMR</sequence>
<keyword evidence="2" id="KW-1185">Reference proteome</keyword>
<gene>
    <name evidence="1" type="ORF">DPMN_094696</name>
</gene>
<evidence type="ECO:0000313" key="1">
    <source>
        <dbReference type="EMBL" id="KAH3852195.1"/>
    </source>
</evidence>
<protein>
    <submittedName>
        <fullName evidence="1">Uncharacterized protein</fullName>
    </submittedName>
</protein>
<comment type="caution">
    <text evidence="1">The sequence shown here is derived from an EMBL/GenBank/DDBJ whole genome shotgun (WGS) entry which is preliminary data.</text>
</comment>
<name>A0A9D4R3S2_DREPO</name>
<proteinExistence type="predicted"/>
<dbReference type="AlphaFoldDB" id="A0A9D4R3S2"/>
<reference evidence="1" key="2">
    <citation type="submission" date="2020-11" db="EMBL/GenBank/DDBJ databases">
        <authorList>
            <person name="McCartney M.A."/>
            <person name="Auch B."/>
            <person name="Kono T."/>
            <person name="Mallez S."/>
            <person name="Becker A."/>
            <person name="Gohl D.M."/>
            <person name="Silverstein K.A.T."/>
            <person name="Koren S."/>
            <person name="Bechman K.B."/>
            <person name="Herman A."/>
            <person name="Abrahante J.E."/>
            <person name="Garbe J."/>
        </authorList>
    </citation>
    <scope>NUCLEOTIDE SEQUENCE</scope>
    <source>
        <strain evidence="1">Duluth1</strain>
        <tissue evidence="1">Whole animal</tissue>
    </source>
</reference>
<accession>A0A9D4R3S2</accession>
<organism evidence="1 2">
    <name type="scientific">Dreissena polymorpha</name>
    <name type="common">Zebra mussel</name>
    <name type="synonym">Mytilus polymorpha</name>
    <dbReference type="NCBI Taxonomy" id="45954"/>
    <lineage>
        <taxon>Eukaryota</taxon>
        <taxon>Metazoa</taxon>
        <taxon>Spiralia</taxon>
        <taxon>Lophotrochozoa</taxon>
        <taxon>Mollusca</taxon>
        <taxon>Bivalvia</taxon>
        <taxon>Autobranchia</taxon>
        <taxon>Heteroconchia</taxon>
        <taxon>Euheterodonta</taxon>
        <taxon>Imparidentia</taxon>
        <taxon>Neoheterodontei</taxon>
        <taxon>Myida</taxon>
        <taxon>Dreissenoidea</taxon>
        <taxon>Dreissenidae</taxon>
        <taxon>Dreissena</taxon>
    </lineage>
</organism>
<dbReference type="Proteomes" id="UP000828390">
    <property type="component" value="Unassembled WGS sequence"/>
</dbReference>